<name>A0A1J5RY04_9ZZZZ</name>
<feature type="region of interest" description="Disordered" evidence="1">
    <location>
        <begin position="1"/>
        <end position="40"/>
    </location>
</feature>
<dbReference type="EMBL" id="MLJW01000094">
    <property type="protein sequence ID" value="OIR00555.1"/>
    <property type="molecule type" value="Genomic_DNA"/>
</dbReference>
<evidence type="ECO:0000256" key="1">
    <source>
        <dbReference type="SAM" id="MobiDB-lite"/>
    </source>
</evidence>
<protein>
    <submittedName>
        <fullName evidence="2">Uncharacterized protein</fullName>
    </submittedName>
</protein>
<reference evidence="2" key="1">
    <citation type="submission" date="2016-10" db="EMBL/GenBank/DDBJ databases">
        <title>Sequence of Gallionella enrichment culture.</title>
        <authorList>
            <person name="Poehlein A."/>
            <person name="Muehling M."/>
            <person name="Daniel R."/>
        </authorList>
    </citation>
    <scope>NUCLEOTIDE SEQUENCE</scope>
</reference>
<gene>
    <name evidence="2" type="ORF">GALL_174280</name>
</gene>
<evidence type="ECO:0000313" key="2">
    <source>
        <dbReference type="EMBL" id="OIR00555.1"/>
    </source>
</evidence>
<organism evidence="2">
    <name type="scientific">mine drainage metagenome</name>
    <dbReference type="NCBI Taxonomy" id="410659"/>
    <lineage>
        <taxon>unclassified sequences</taxon>
        <taxon>metagenomes</taxon>
        <taxon>ecological metagenomes</taxon>
    </lineage>
</organism>
<comment type="caution">
    <text evidence="2">The sequence shown here is derived from an EMBL/GenBank/DDBJ whole genome shotgun (WGS) entry which is preliminary data.</text>
</comment>
<proteinExistence type="predicted"/>
<sequence length="84" mass="8849">MAEAGSFVSRCKGGAAAGGKDLGVAIAGPGRLRPDRPLEGRGTALSDILEKRWTEQGGMPLSCISAMASWDHETGDVFRRNLHP</sequence>
<dbReference type="AlphaFoldDB" id="A0A1J5RY04"/>
<accession>A0A1J5RY04</accession>